<protein>
    <submittedName>
        <fullName evidence="7">Fungal-specific transcription factor domain-containing protein</fullName>
    </submittedName>
</protein>
<sequence length="720" mass="80674">MDASTEMQKPRSRTRRPRAVLACELCRIKKNKCDEQHPACSYCRQRNVECTYRGSNGVILKRRFTPEYVRQLEEQVKTLQSSSQGRANGPETAPATTLTPGALSSNTESPRPPSSINASATGSAACPDRDWGYQVPSPSCSSRKTGQEVAAVNLHTRSVEFYGSSSSVALLSRVQQNKGHEMLSPEQEQDSGSIVSNLHNPRFSHGVMDGIQRSLGSRPTPPTPGVSNHFHKCSVFIHGFFASNHYVHPILDKQRFLERCEHLWAGTDASQTASFIALYYSILSLGALLSVREEEPLDGITNRQWSRKFFDESLSHCYRLGMVTDLEMVQCYFFLAKICQNELNPHWAYMYVGQAVRTALAIGINREPPAHIQKDAETLKAEARTWWGLYSLEMEMSFAMGRPDTLGSDLYHNRRFPLTRESPANTPMSQQTELLEPSHCAIIKHMVDFSRITRAVCLGIYLSDLSPPELLARANQLEQDLDRWVDNLPDAIRPSRTFAPRSSLRAVKDAQYAKRQRLVLTIRYHNLRILMFGSLLINSSPGDRAIFSSAEGIQKCLESAKQTIDLIYHVYQHHDFFHTWFYNITYISFATSILLVYLGQGAADDQVQSLSGFIERAIEILETMDECVVAMTAAKIIRNALEQAQNKPASHVGESARRDGGLPFNHQWGPLTLIDEVFDSNLMFETGMWDDTEALLRFLGSSGPSDQIGEGVGEAHVVGS</sequence>
<dbReference type="Pfam" id="PF00172">
    <property type="entry name" value="Zn_clus"/>
    <property type="match status" value="1"/>
</dbReference>
<dbReference type="SUPFAM" id="SSF57701">
    <property type="entry name" value="Zn2/Cys6 DNA-binding domain"/>
    <property type="match status" value="1"/>
</dbReference>
<evidence type="ECO:0000259" key="6">
    <source>
        <dbReference type="PROSITE" id="PS50048"/>
    </source>
</evidence>
<evidence type="ECO:0000256" key="5">
    <source>
        <dbReference type="SAM" id="MobiDB-lite"/>
    </source>
</evidence>
<dbReference type="PANTHER" id="PTHR47424">
    <property type="entry name" value="REGULATORY PROTEIN GAL4"/>
    <property type="match status" value="1"/>
</dbReference>
<dbReference type="PROSITE" id="PS50048">
    <property type="entry name" value="ZN2_CY6_FUNGAL_2"/>
    <property type="match status" value="1"/>
</dbReference>
<evidence type="ECO:0000313" key="7">
    <source>
        <dbReference type="EMBL" id="KAH6880043.1"/>
    </source>
</evidence>
<dbReference type="Gene3D" id="4.10.240.10">
    <property type="entry name" value="Zn(2)-C6 fungal-type DNA-binding domain"/>
    <property type="match status" value="1"/>
</dbReference>
<dbReference type="InterPro" id="IPR001138">
    <property type="entry name" value="Zn2Cys6_DnaBD"/>
</dbReference>
<dbReference type="PANTHER" id="PTHR47424:SF15">
    <property type="entry name" value="ZN(II)2CYS6 TRANSCRIPTION FACTOR (EUROFUNG)"/>
    <property type="match status" value="1"/>
</dbReference>
<proteinExistence type="predicted"/>
<evidence type="ECO:0000256" key="3">
    <source>
        <dbReference type="ARBA" id="ARBA00023163"/>
    </source>
</evidence>
<reference evidence="7 8" key="1">
    <citation type="journal article" date="2021" name="Nat. Commun.">
        <title>Genetic determinants of endophytism in the Arabidopsis root mycobiome.</title>
        <authorList>
            <person name="Mesny F."/>
            <person name="Miyauchi S."/>
            <person name="Thiergart T."/>
            <person name="Pickel B."/>
            <person name="Atanasova L."/>
            <person name="Karlsson M."/>
            <person name="Huettel B."/>
            <person name="Barry K.W."/>
            <person name="Haridas S."/>
            <person name="Chen C."/>
            <person name="Bauer D."/>
            <person name="Andreopoulos W."/>
            <person name="Pangilinan J."/>
            <person name="LaButti K."/>
            <person name="Riley R."/>
            <person name="Lipzen A."/>
            <person name="Clum A."/>
            <person name="Drula E."/>
            <person name="Henrissat B."/>
            <person name="Kohler A."/>
            <person name="Grigoriev I.V."/>
            <person name="Martin F.M."/>
            <person name="Hacquard S."/>
        </authorList>
    </citation>
    <scope>NUCLEOTIDE SEQUENCE [LARGE SCALE GENOMIC DNA]</scope>
    <source>
        <strain evidence="7 8">MPI-CAGE-CH-0241</strain>
    </source>
</reference>
<dbReference type="Pfam" id="PF04082">
    <property type="entry name" value="Fungal_trans"/>
    <property type="match status" value="1"/>
</dbReference>
<dbReference type="InterPro" id="IPR036864">
    <property type="entry name" value="Zn2-C6_fun-type_DNA-bd_sf"/>
</dbReference>
<keyword evidence="2" id="KW-0805">Transcription regulation</keyword>
<feature type="region of interest" description="Disordered" evidence="5">
    <location>
        <begin position="75"/>
        <end position="128"/>
    </location>
</feature>
<dbReference type="Proteomes" id="UP000777438">
    <property type="component" value="Unassembled WGS sequence"/>
</dbReference>
<dbReference type="GO" id="GO:0000435">
    <property type="term" value="P:positive regulation of transcription from RNA polymerase II promoter by galactose"/>
    <property type="evidence" value="ECO:0007669"/>
    <property type="project" value="TreeGrafter"/>
</dbReference>
<dbReference type="GO" id="GO:0008270">
    <property type="term" value="F:zinc ion binding"/>
    <property type="evidence" value="ECO:0007669"/>
    <property type="project" value="InterPro"/>
</dbReference>
<evidence type="ECO:0000256" key="4">
    <source>
        <dbReference type="ARBA" id="ARBA00023242"/>
    </source>
</evidence>
<accession>A0A9P8VVJ0</accession>
<evidence type="ECO:0000256" key="1">
    <source>
        <dbReference type="ARBA" id="ARBA00022723"/>
    </source>
</evidence>
<dbReference type="GO" id="GO:0000978">
    <property type="term" value="F:RNA polymerase II cis-regulatory region sequence-specific DNA binding"/>
    <property type="evidence" value="ECO:0007669"/>
    <property type="project" value="TreeGrafter"/>
</dbReference>
<organism evidence="7 8">
    <name type="scientific">Thelonectria olida</name>
    <dbReference type="NCBI Taxonomy" id="1576542"/>
    <lineage>
        <taxon>Eukaryota</taxon>
        <taxon>Fungi</taxon>
        <taxon>Dikarya</taxon>
        <taxon>Ascomycota</taxon>
        <taxon>Pezizomycotina</taxon>
        <taxon>Sordariomycetes</taxon>
        <taxon>Hypocreomycetidae</taxon>
        <taxon>Hypocreales</taxon>
        <taxon>Nectriaceae</taxon>
        <taxon>Thelonectria</taxon>
    </lineage>
</organism>
<dbReference type="GO" id="GO:0006351">
    <property type="term" value="P:DNA-templated transcription"/>
    <property type="evidence" value="ECO:0007669"/>
    <property type="project" value="InterPro"/>
</dbReference>
<keyword evidence="4" id="KW-0539">Nucleus</keyword>
<dbReference type="CDD" id="cd00067">
    <property type="entry name" value="GAL4"/>
    <property type="match status" value="1"/>
</dbReference>
<feature type="domain" description="Zn(2)-C6 fungal-type" evidence="6">
    <location>
        <begin position="22"/>
        <end position="52"/>
    </location>
</feature>
<gene>
    <name evidence="7" type="ORF">B0T10DRAFT_145933</name>
</gene>
<dbReference type="EMBL" id="JAGPYM010000027">
    <property type="protein sequence ID" value="KAH6880043.1"/>
    <property type="molecule type" value="Genomic_DNA"/>
</dbReference>
<keyword evidence="3" id="KW-0804">Transcription</keyword>
<dbReference type="GO" id="GO:0000981">
    <property type="term" value="F:DNA-binding transcription factor activity, RNA polymerase II-specific"/>
    <property type="evidence" value="ECO:0007669"/>
    <property type="project" value="InterPro"/>
</dbReference>
<keyword evidence="8" id="KW-1185">Reference proteome</keyword>
<dbReference type="AlphaFoldDB" id="A0A9P8VVJ0"/>
<dbReference type="SMART" id="SM00066">
    <property type="entry name" value="GAL4"/>
    <property type="match status" value="1"/>
</dbReference>
<feature type="compositionally biased region" description="Low complexity" evidence="5">
    <location>
        <begin position="89"/>
        <end position="103"/>
    </location>
</feature>
<dbReference type="SMART" id="SM00906">
    <property type="entry name" value="Fungal_trans"/>
    <property type="match status" value="1"/>
</dbReference>
<dbReference type="InterPro" id="IPR051127">
    <property type="entry name" value="Fungal_SecMet_Regulators"/>
</dbReference>
<dbReference type="InterPro" id="IPR007219">
    <property type="entry name" value="XnlR_reg_dom"/>
</dbReference>
<dbReference type="PROSITE" id="PS00463">
    <property type="entry name" value="ZN2_CY6_FUNGAL_1"/>
    <property type="match status" value="1"/>
</dbReference>
<feature type="compositionally biased region" description="Polar residues" evidence="5">
    <location>
        <begin position="104"/>
        <end position="122"/>
    </location>
</feature>
<evidence type="ECO:0000256" key="2">
    <source>
        <dbReference type="ARBA" id="ARBA00023015"/>
    </source>
</evidence>
<evidence type="ECO:0000313" key="8">
    <source>
        <dbReference type="Proteomes" id="UP000777438"/>
    </source>
</evidence>
<keyword evidence="1" id="KW-0479">Metal-binding</keyword>
<name>A0A9P8VVJ0_9HYPO</name>
<dbReference type="GO" id="GO:0005634">
    <property type="term" value="C:nucleus"/>
    <property type="evidence" value="ECO:0007669"/>
    <property type="project" value="TreeGrafter"/>
</dbReference>
<feature type="compositionally biased region" description="Polar residues" evidence="5">
    <location>
        <begin position="77"/>
        <end position="86"/>
    </location>
</feature>
<dbReference type="CDD" id="cd12148">
    <property type="entry name" value="fungal_TF_MHR"/>
    <property type="match status" value="1"/>
</dbReference>
<dbReference type="OrthoDB" id="2571985at2759"/>
<comment type="caution">
    <text evidence="7">The sequence shown here is derived from an EMBL/GenBank/DDBJ whole genome shotgun (WGS) entry which is preliminary data.</text>
</comment>